<proteinExistence type="predicted"/>
<gene>
    <name evidence="2" type="ORF">BT67DRAFT_213785</name>
</gene>
<sequence>MDALTPLLQSLMIGNGNSAMTTGITEPKLEPELEPRELVPQSRDSPSESPSVSKWFLRPGQPSDLSQPSKSKFGSGSGKPEAEPEPQLGCVRCKLPIPTCLISCCKRKLCGSCFTKALNAAILTNVWDNLGLQAWVACLAKACATLKAPQDIVVDSAEALSSSPAAQHAIALAQSTREAIHKVRPRPAQREIKLAKHLHTTLADLGLMSVREIQPAEAVSVTLFPVRAGFLTQPVPILTGMFKTETKTCISCSAAFQTVDANNQAAWGSVSSAFPGDWTWMVLGRPSKPVLPECAEKHSLDICPTCLVALTEGLAEGRGQVRIDRKG</sequence>
<dbReference type="Proteomes" id="UP001304895">
    <property type="component" value="Unassembled WGS sequence"/>
</dbReference>
<accession>A0AAN6UCQ0</accession>
<protein>
    <submittedName>
        <fullName evidence="2">Uncharacterized protein</fullName>
    </submittedName>
</protein>
<keyword evidence="3" id="KW-1185">Reference proteome</keyword>
<name>A0AAN6UCQ0_9PEZI</name>
<evidence type="ECO:0000313" key="3">
    <source>
        <dbReference type="Proteomes" id="UP001304895"/>
    </source>
</evidence>
<reference evidence="2" key="1">
    <citation type="journal article" date="2023" name="Mol. Phylogenet. Evol.">
        <title>Genome-scale phylogeny and comparative genomics of the fungal order Sordariales.</title>
        <authorList>
            <person name="Hensen N."/>
            <person name="Bonometti L."/>
            <person name="Westerberg I."/>
            <person name="Brannstrom I.O."/>
            <person name="Guillou S."/>
            <person name="Cros-Aarteil S."/>
            <person name="Calhoun S."/>
            <person name="Haridas S."/>
            <person name="Kuo A."/>
            <person name="Mondo S."/>
            <person name="Pangilinan J."/>
            <person name="Riley R."/>
            <person name="LaButti K."/>
            <person name="Andreopoulos B."/>
            <person name="Lipzen A."/>
            <person name="Chen C."/>
            <person name="Yan M."/>
            <person name="Daum C."/>
            <person name="Ng V."/>
            <person name="Clum A."/>
            <person name="Steindorff A."/>
            <person name="Ohm R.A."/>
            <person name="Martin F."/>
            <person name="Silar P."/>
            <person name="Natvig D.O."/>
            <person name="Lalanne C."/>
            <person name="Gautier V."/>
            <person name="Ament-Velasquez S.L."/>
            <person name="Kruys A."/>
            <person name="Hutchinson M.I."/>
            <person name="Powell A.J."/>
            <person name="Barry K."/>
            <person name="Miller A.N."/>
            <person name="Grigoriev I.V."/>
            <person name="Debuchy R."/>
            <person name="Gladieux P."/>
            <person name="Hiltunen Thoren M."/>
            <person name="Johannesson H."/>
        </authorList>
    </citation>
    <scope>NUCLEOTIDE SEQUENCE</scope>
    <source>
        <strain evidence="2">CBS 123565</strain>
    </source>
</reference>
<feature type="compositionally biased region" description="Basic and acidic residues" evidence="1">
    <location>
        <begin position="27"/>
        <end position="37"/>
    </location>
</feature>
<organism evidence="2 3">
    <name type="scientific">Trichocladium antarcticum</name>
    <dbReference type="NCBI Taxonomy" id="1450529"/>
    <lineage>
        <taxon>Eukaryota</taxon>
        <taxon>Fungi</taxon>
        <taxon>Dikarya</taxon>
        <taxon>Ascomycota</taxon>
        <taxon>Pezizomycotina</taxon>
        <taxon>Sordariomycetes</taxon>
        <taxon>Sordariomycetidae</taxon>
        <taxon>Sordariales</taxon>
        <taxon>Chaetomiaceae</taxon>
        <taxon>Trichocladium</taxon>
    </lineage>
</organism>
<evidence type="ECO:0000313" key="2">
    <source>
        <dbReference type="EMBL" id="KAK4130588.1"/>
    </source>
</evidence>
<dbReference type="AlphaFoldDB" id="A0AAN6UCQ0"/>
<feature type="region of interest" description="Disordered" evidence="1">
    <location>
        <begin position="15"/>
        <end position="85"/>
    </location>
</feature>
<feature type="compositionally biased region" description="Low complexity" evidence="1">
    <location>
        <begin position="38"/>
        <end position="53"/>
    </location>
</feature>
<evidence type="ECO:0000256" key="1">
    <source>
        <dbReference type="SAM" id="MobiDB-lite"/>
    </source>
</evidence>
<comment type="caution">
    <text evidence="2">The sequence shown here is derived from an EMBL/GenBank/DDBJ whole genome shotgun (WGS) entry which is preliminary data.</text>
</comment>
<dbReference type="EMBL" id="MU853434">
    <property type="protein sequence ID" value="KAK4130588.1"/>
    <property type="molecule type" value="Genomic_DNA"/>
</dbReference>
<feature type="compositionally biased region" description="Polar residues" evidence="1">
    <location>
        <begin position="15"/>
        <end position="24"/>
    </location>
</feature>
<reference evidence="2" key="2">
    <citation type="submission" date="2023-05" db="EMBL/GenBank/DDBJ databases">
        <authorList>
            <consortium name="Lawrence Berkeley National Laboratory"/>
            <person name="Steindorff A."/>
            <person name="Hensen N."/>
            <person name="Bonometti L."/>
            <person name="Westerberg I."/>
            <person name="Brannstrom I.O."/>
            <person name="Guillou S."/>
            <person name="Cros-Aarteil S."/>
            <person name="Calhoun S."/>
            <person name="Haridas S."/>
            <person name="Kuo A."/>
            <person name="Mondo S."/>
            <person name="Pangilinan J."/>
            <person name="Riley R."/>
            <person name="Labutti K."/>
            <person name="Andreopoulos B."/>
            <person name="Lipzen A."/>
            <person name="Chen C."/>
            <person name="Yanf M."/>
            <person name="Daum C."/>
            <person name="Ng V."/>
            <person name="Clum A."/>
            <person name="Ohm R."/>
            <person name="Martin F."/>
            <person name="Silar P."/>
            <person name="Natvig D."/>
            <person name="Lalanne C."/>
            <person name="Gautier V."/>
            <person name="Ament-Velasquez S.L."/>
            <person name="Kruys A."/>
            <person name="Hutchinson M.I."/>
            <person name="Powell A.J."/>
            <person name="Barry K."/>
            <person name="Miller A.N."/>
            <person name="Grigoriev I.V."/>
            <person name="Debuchy R."/>
            <person name="Gladieux P."/>
            <person name="Thoren M.H."/>
            <person name="Johannesson H."/>
        </authorList>
    </citation>
    <scope>NUCLEOTIDE SEQUENCE</scope>
    <source>
        <strain evidence="2">CBS 123565</strain>
    </source>
</reference>